<gene>
    <name evidence="3" type="ORF">BJR09_01080</name>
    <name evidence="2" type="ORF">NCTC13830_01727</name>
</gene>
<protein>
    <recommendedName>
        <fullName evidence="6">NERD domain-containing protein</fullName>
    </recommendedName>
</protein>
<keyword evidence="1" id="KW-0812">Transmembrane</keyword>
<proteinExistence type="predicted"/>
<keyword evidence="1" id="KW-1133">Transmembrane helix</keyword>
<evidence type="ECO:0008006" key="6">
    <source>
        <dbReference type="Google" id="ProtNLM"/>
    </source>
</evidence>
<sequence>MTLTVILIVIIVILILAFILNQRYMQDRVDTEIYARNQMITKNSALSKENLDLKNQMLSSNNEISPHAKSNAKRVLREILDNYITEGQLKFYHIITTSNLATKHPLFEYARTFDFIVISDIGLINIDVKKWNQKTFYHFNAPVDDKMVVDTNDVNQIVGHYISKQYHSQFNSPRSDIYTFVEEVQNNRVIYDFYDHDPYEQAAINSKSLKDNIEKNFNHKIQSIGIIYFSDGSVNIIEGAQEREKYVDTVSTKYSLEHVIKNAIDLSKHPLTEDQASKIANSFSN</sequence>
<dbReference type="Proteomes" id="UP000254047">
    <property type="component" value="Unassembled WGS sequence"/>
</dbReference>
<evidence type="ECO:0000313" key="4">
    <source>
        <dbReference type="Proteomes" id="UP000254047"/>
    </source>
</evidence>
<organism evidence="2 4">
    <name type="scientific">Staphylococcus petrasii</name>
    <dbReference type="NCBI Taxonomy" id="1276936"/>
    <lineage>
        <taxon>Bacteria</taxon>
        <taxon>Bacillati</taxon>
        <taxon>Bacillota</taxon>
        <taxon>Bacilli</taxon>
        <taxon>Bacillales</taxon>
        <taxon>Staphylococcaceae</taxon>
        <taxon>Staphylococcus</taxon>
    </lineage>
</organism>
<reference evidence="2 4" key="1">
    <citation type="submission" date="2018-06" db="EMBL/GenBank/DDBJ databases">
        <authorList>
            <consortium name="Pathogen Informatics"/>
            <person name="Doyle S."/>
        </authorList>
    </citation>
    <scope>NUCLEOTIDE SEQUENCE [LARGE SCALE GENOMIC DNA]</scope>
    <source>
        <strain evidence="2 4">NCTC13830</strain>
    </source>
</reference>
<feature type="transmembrane region" description="Helical" evidence="1">
    <location>
        <begin position="6"/>
        <end position="24"/>
    </location>
</feature>
<dbReference type="AlphaFoldDB" id="A0A380G1G2"/>
<dbReference type="EMBL" id="SRLS01000001">
    <property type="protein sequence ID" value="TGE19586.1"/>
    <property type="molecule type" value="Genomic_DNA"/>
</dbReference>
<dbReference type="RefSeq" id="WP_103298774.1">
    <property type="nucleotide sequence ID" value="NZ_PPQT01000114.1"/>
</dbReference>
<keyword evidence="1" id="KW-0472">Membrane</keyword>
<dbReference type="Proteomes" id="UP000297598">
    <property type="component" value="Unassembled WGS sequence"/>
</dbReference>
<dbReference type="OrthoDB" id="2405490at2"/>
<accession>A0A380G1G2</accession>
<evidence type="ECO:0000256" key="1">
    <source>
        <dbReference type="SAM" id="Phobius"/>
    </source>
</evidence>
<dbReference type="EMBL" id="UHDO01000001">
    <property type="protein sequence ID" value="SUM44326.1"/>
    <property type="molecule type" value="Genomic_DNA"/>
</dbReference>
<evidence type="ECO:0000313" key="3">
    <source>
        <dbReference type="EMBL" id="TGE19586.1"/>
    </source>
</evidence>
<evidence type="ECO:0000313" key="5">
    <source>
        <dbReference type="Proteomes" id="UP000297598"/>
    </source>
</evidence>
<evidence type="ECO:0000313" key="2">
    <source>
        <dbReference type="EMBL" id="SUM44326.1"/>
    </source>
</evidence>
<reference evidence="3 5" key="2">
    <citation type="submission" date="2019-04" db="EMBL/GenBank/DDBJ databases">
        <title>Genomic characterization of Staphylococcus petrasii strains.</title>
        <authorList>
            <person name="Vrbovska V."/>
            <person name="Kovarovic V."/>
            <person name="Maslanova I."/>
            <person name="Indrakova A."/>
            <person name="Petras P."/>
            <person name="Sedo O."/>
            <person name="Svec P."/>
            <person name="Fisarova L."/>
            <person name="Sedlacek I."/>
            <person name="Doskar J."/>
            <person name="Pantucek R."/>
        </authorList>
    </citation>
    <scope>NUCLEOTIDE SEQUENCE [LARGE SCALE GENOMIC DNA]</scope>
    <source>
        <strain evidence="3 5">P5404</strain>
    </source>
</reference>
<name>A0A380G1G2_9STAP</name>
<keyword evidence="5" id="KW-1185">Reference proteome</keyword>